<evidence type="ECO:0000313" key="1">
    <source>
        <dbReference type="EMBL" id="CAH3146455.1"/>
    </source>
</evidence>
<reference evidence="1 2" key="1">
    <citation type="submission" date="2022-05" db="EMBL/GenBank/DDBJ databases">
        <authorList>
            <consortium name="Genoscope - CEA"/>
            <person name="William W."/>
        </authorList>
    </citation>
    <scope>NUCLEOTIDE SEQUENCE [LARGE SCALE GENOMIC DNA]</scope>
</reference>
<proteinExistence type="predicted"/>
<sequence length="214" mass="25716">MPGKRENQFPIKQRGDNTCMIDFIWHHCHNKMAFRSYTYQKLKDELSEFALSFPLMSTQEVIYWARKCHPNVSIHAYDSTGRRIIKHVGQPRDMSLAYFIKDDHCYPITDEWLKIISTKANQEGTDNLWKYMGDIKWSWRLEQFVVLNNMEEEEALDVSNKVIALPEEEKIEPVIDRYIYWTNYFVEYLHFNNNGRLDGFLDHKNNLYILNDEY</sequence>
<accession>A0ABN8PLN0</accession>
<protein>
    <submittedName>
        <fullName evidence="1">Uncharacterized protein</fullName>
    </submittedName>
</protein>
<name>A0ABN8PLN0_9CNID</name>
<dbReference type="Proteomes" id="UP001159405">
    <property type="component" value="Unassembled WGS sequence"/>
</dbReference>
<gene>
    <name evidence="1" type="ORF">PLOB_00045074</name>
</gene>
<dbReference type="EMBL" id="CALNXK010000078">
    <property type="protein sequence ID" value="CAH3146455.1"/>
    <property type="molecule type" value="Genomic_DNA"/>
</dbReference>
<organism evidence="1 2">
    <name type="scientific">Porites lobata</name>
    <dbReference type="NCBI Taxonomy" id="104759"/>
    <lineage>
        <taxon>Eukaryota</taxon>
        <taxon>Metazoa</taxon>
        <taxon>Cnidaria</taxon>
        <taxon>Anthozoa</taxon>
        <taxon>Hexacorallia</taxon>
        <taxon>Scleractinia</taxon>
        <taxon>Fungiina</taxon>
        <taxon>Poritidae</taxon>
        <taxon>Porites</taxon>
    </lineage>
</organism>
<comment type="caution">
    <text evidence="1">The sequence shown here is derived from an EMBL/GenBank/DDBJ whole genome shotgun (WGS) entry which is preliminary data.</text>
</comment>
<keyword evidence="2" id="KW-1185">Reference proteome</keyword>
<evidence type="ECO:0000313" key="2">
    <source>
        <dbReference type="Proteomes" id="UP001159405"/>
    </source>
</evidence>